<dbReference type="PANTHER" id="PTHR10146:SF14">
    <property type="entry name" value="PYRIDOXAL PHOSPHATE HOMEOSTASIS PROTEIN"/>
    <property type="match status" value="1"/>
</dbReference>
<dbReference type="InterPro" id="IPR011078">
    <property type="entry name" value="PyrdxlP_homeostasis"/>
</dbReference>
<organism evidence="5 6">
    <name type="scientific">Reichenbachiella agarivorans</name>
    <dbReference type="NCBI Taxonomy" id="2979464"/>
    <lineage>
        <taxon>Bacteria</taxon>
        <taxon>Pseudomonadati</taxon>
        <taxon>Bacteroidota</taxon>
        <taxon>Cytophagia</taxon>
        <taxon>Cytophagales</taxon>
        <taxon>Reichenbachiellaceae</taxon>
        <taxon>Reichenbachiella</taxon>
    </lineage>
</organism>
<keyword evidence="1 2" id="KW-0663">Pyridoxal phosphate</keyword>
<dbReference type="HAMAP" id="MF_02087">
    <property type="entry name" value="PLP_homeostasis"/>
    <property type="match status" value="1"/>
</dbReference>
<proteinExistence type="inferred from homology"/>
<evidence type="ECO:0000313" key="5">
    <source>
        <dbReference type="EMBL" id="UXP31635.1"/>
    </source>
</evidence>
<evidence type="ECO:0000313" key="6">
    <source>
        <dbReference type="Proteomes" id="UP001065174"/>
    </source>
</evidence>
<dbReference type="PROSITE" id="PS01211">
    <property type="entry name" value="UPF0001"/>
    <property type="match status" value="1"/>
</dbReference>
<dbReference type="Proteomes" id="UP001065174">
    <property type="component" value="Chromosome"/>
</dbReference>
<accession>A0ABY6CTR6</accession>
<evidence type="ECO:0000259" key="4">
    <source>
        <dbReference type="Pfam" id="PF01168"/>
    </source>
</evidence>
<gene>
    <name evidence="5" type="ORF">N6H18_14900</name>
</gene>
<dbReference type="PIRSF" id="PIRSF004848">
    <property type="entry name" value="YBL036c_PLPDEIII"/>
    <property type="match status" value="1"/>
</dbReference>
<dbReference type="NCBIfam" id="TIGR00044">
    <property type="entry name" value="YggS family pyridoxal phosphate-dependent enzyme"/>
    <property type="match status" value="1"/>
</dbReference>
<keyword evidence="6" id="KW-1185">Reference proteome</keyword>
<dbReference type="CDD" id="cd00635">
    <property type="entry name" value="PLPDE_III_YBL036c_like"/>
    <property type="match status" value="1"/>
</dbReference>
<dbReference type="SUPFAM" id="SSF51419">
    <property type="entry name" value="PLP-binding barrel"/>
    <property type="match status" value="1"/>
</dbReference>
<dbReference type="InterPro" id="IPR001608">
    <property type="entry name" value="Ala_racemase_N"/>
</dbReference>
<dbReference type="PANTHER" id="PTHR10146">
    <property type="entry name" value="PROLINE SYNTHETASE CO-TRANSCRIBED BACTERIAL HOMOLOG PROTEIN"/>
    <property type="match status" value="1"/>
</dbReference>
<name>A0ABY6CTR6_9BACT</name>
<dbReference type="Pfam" id="PF01168">
    <property type="entry name" value="Ala_racemase_N"/>
    <property type="match status" value="1"/>
</dbReference>
<evidence type="ECO:0000256" key="3">
    <source>
        <dbReference type="RuleBase" id="RU004514"/>
    </source>
</evidence>
<evidence type="ECO:0000256" key="1">
    <source>
        <dbReference type="ARBA" id="ARBA00022898"/>
    </source>
</evidence>
<comment type="similarity">
    <text evidence="2 3">Belongs to the pyridoxal phosphate-binding protein YggS/PROSC family.</text>
</comment>
<feature type="modified residue" description="N6-(pyridoxal phosphate)lysine" evidence="2">
    <location>
        <position position="28"/>
    </location>
</feature>
<dbReference type="Gene3D" id="3.20.20.10">
    <property type="entry name" value="Alanine racemase"/>
    <property type="match status" value="1"/>
</dbReference>
<protein>
    <recommendedName>
        <fullName evidence="2">Pyridoxal phosphate homeostasis protein</fullName>
        <shortName evidence="2">PLP homeostasis protein</shortName>
    </recommendedName>
</protein>
<feature type="domain" description="Alanine racemase N-terminal" evidence="4">
    <location>
        <begin position="5"/>
        <end position="223"/>
    </location>
</feature>
<reference evidence="5" key="1">
    <citation type="submission" date="2022-09" db="EMBL/GenBank/DDBJ databases">
        <title>Comparative genomics and taxonomic characterization of three novel marine species of genus Reichenbachiella exhibiting antioxidant and polysaccharide degradation activities.</title>
        <authorList>
            <person name="Muhammad N."/>
            <person name="Lee Y.-J."/>
            <person name="Ko J."/>
            <person name="Kim S.-G."/>
        </authorList>
    </citation>
    <scope>NUCLEOTIDE SEQUENCE</scope>
    <source>
        <strain evidence="5">BKB1-1</strain>
    </source>
</reference>
<evidence type="ECO:0000256" key="2">
    <source>
        <dbReference type="HAMAP-Rule" id="MF_02087"/>
    </source>
</evidence>
<sequence length="227" mass="25765">MNPEIADNIRYFHQLLKNSPAQLIAVSKTKPNEDLLVAYEAGQRAFGENKVQELVDKYESLPKDIEWHMIGHLQRNKVKYIAPFVHLIHGIDSEKLLREVNKQGEKNDRVINCLLQVHIAQEESKFGFDEEEISVMLDAGILDELQHVKICGLMGMATNTESEMQVSKEFAGLKTLLDQLRLHYQHDRLQLDELSMGMSGDYSLALDHGSTMIRVGSTIFGGRNYGV</sequence>
<comment type="function">
    <text evidence="2">Pyridoxal 5'-phosphate (PLP)-binding protein, which is involved in PLP homeostasis.</text>
</comment>
<dbReference type="EMBL" id="CP106679">
    <property type="protein sequence ID" value="UXP31635.1"/>
    <property type="molecule type" value="Genomic_DNA"/>
</dbReference>
<dbReference type="RefSeq" id="WP_262309074.1">
    <property type="nucleotide sequence ID" value="NZ_CP106679.1"/>
</dbReference>
<dbReference type="InterPro" id="IPR029066">
    <property type="entry name" value="PLP-binding_barrel"/>
</dbReference>